<evidence type="ECO:0000256" key="1">
    <source>
        <dbReference type="ARBA" id="ARBA00022603"/>
    </source>
</evidence>
<dbReference type="InterPro" id="IPR005299">
    <property type="entry name" value="MeTrfase_7"/>
</dbReference>
<dbReference type="GO" id="GO:0032259">
    <property type="term" value="P:methylation"/>
    <property type="evidence" value="ECO:0007669"/>
    <property type="project" value="UniProtKB-KW"/>
</dbReference>
<comment type="caution">
    <text evidence="5">The sequence shown here is derived from an EMBL/GenBank/DDBJ whole genome shotgun (WGS) entry which is preliminary data.</text>
</comment>
<keyword evidence="4" id="KW-0460">Magnesium</keyword>
<proteinExistence type="predicted"/>
<keyword evidence="2" id="KW-0808">Transferase</keyword>
<dbReference type="GO" id="GO:0008168">
    <property type="term" value="F:methyltransferase activity"/>
    <property type="evidence" value="ECO:0007669"/>
    <property type="project" value="UniProtKB-KW"/>
</dbReference>
<dbReference type="PANTHER" id="PTHR31009">
    <property type="entry name" value="S-ADENOSYL-L-METHIONINE:CARBOXYL METHYLTRANSFERASE FAMILY PROTEIN"/>
    <property type="match status" value="1"/>
</dbReference>
<dbReference type="SUPFAM" id="SSF53335">
    <property type="entry name" value="S-adenosyl-L-methionine-dependent methyltransferases"/>
    <property type="match status" value="1"/>
</dbReference>
<evidence type="ECO:0000256" key="3">
    <source>
        <dbReference type="ARBA" id="ARBA00022723"/>
    </source>
</evidence>
<dbReference type="Gene3D" id="1.10.1200.270">
    <property type="entry name" value="Methyltransferase, alpha-helical capping domain"/>
    <property type="match status" value="1"/>
</dbReference>
<organism evidence="5 6">
    <name type="scientific">Acacia crassicarpa</name>
    <name type="common">northern wattle</name>
    <dbReference type="NCBI Taxonomy" id="499986"/>
    <lineage>
        <taxon>Eukaryota</taxon>
        <taxon>Viridiplantae</taxon>
        <taxon>Streptophyta</taxon>
        <taxon>Embryophyta</taxon>
        <taxon>Tracheophyta</taxon>
        <taxon>Spermatophyta</taxon>
        <taxon>Magnoliopsida</taxon>
        <taxon>eudicotyledons</taxon>
        <taxon>Gunneridae</taxon>
        <taxon>Pentapetalae</taxon>
        <taxon>rosids</taxon>
        <taxon>fabids</taxon>
        <taxon>Fabales</taxon>
        <taxon>Fabaceae</taxon>
        <taxon>Caesalpinioideae</taxon>
        <taxon>mimosoid clade</taxon>
        <taxon>Acacieae</taxon>
        <taxon>Acacia</taxon>
    </lineage>
</organism>
<keyword evidence="1" id="KW-0489">Methyltransferase</keyword>
<dbReference type="AlphaFoldDB" id="A0AAE1N6D5"/>
<evidence type="ECO:0008006" key="7">
    <source>
        <dbReference type="Google" id="ProtNLM"/>
    </source>
</evidence>
<reference evidence="5" key="1">
    <citation type="submission" date="2023-10" db="EMBL/GenBank/DDBJ databases">
        <title>Chromosome-level genome of the transformable northern wattle, Acacia crassicarpa.</title>
        <authorList>
            <person name="Massaro I."/>
            <person name="Sinha N.R."/>
            <person name="Poethig S."/>
            <person name="Leichty A.R."/>
        </authorList>
    </citation>
    <scope>NUCLEOTIDE SEQUENCE</scope>
    <source>
        <strain evidence="5">Acra3RX</strain>
        <tissue evidence="5">Leaf</tissue>
    </source>
</reference>
<evidence type="ECO:0000313" key="6">
    <source>
        <dbReference type="Proteomes" id="UP001293593"/>
    </source>
</evidence>
<name>A0AAE1N6D5_9FABA</name>
<gene>
    <name evidence="5" type="ORF">QN277_001056</name>
</gene>
<dbReference type="Proteomes" id="UP001293593">
    <property type="component" value="Unassembled WGS sequence"/>
</dbReference>
<dbReference type="EMBL" id="JAWXYG010000001">
    <property type="protein sequence ID" value="KAK4284190.1"/>
    <property type="molecule type" value="Genomic_DNA"/>
</dbReference>
<evidence type="ECO:0000256" key="2">
    <source>
        <dbReference type="ARBA" id="ARBA00022679"/>
    </source>
</evidence>
<dbReference type="InterPro" id="IPR029063">
    <property type="entry name" value="SAM-dependent_MTases_sf"/>
</dbReference>
<evidence type="ECO:0000256" key="4">
    <source>
        <dbReference type="ARBA" id="ARBA00022842"/>
    </source>
</evidence>
<dbReference type="Gene3D" id="3.40.50.150">
    <property type="entry name" value="Vaccinia Virus protein VP39"/>
    <property type="match status" value="1"/>
</dbReference>
<sequence>MGDVLVEMANKGFIGHELVDSFNIPIYTPASKEVIELIEKNGKFEIEKSELMYRLINTKRQADAQKTCMYVRALLEGAFKEHFEEGIVDELFIQYEKHLAEHFTTLFPVSDQTYKDFGGLFVMKRTLD</sequence>
<protein>
    <recommendedName>
        <fullName evidence="7">SAM dependent carboxyl methyltransferase</fullName>
    </recommendedName>
</protein>
<evidence type="ECO:0000313" key="5">
    <source>
        <dbReference type="EMBL" id="KAK4284190.1"/>
    </source>
</evidence>
<dbReference type="Pfam" id="PF03492">
    <property type="entry name" value="Methyltransf_7"/>
    <property type="match status" value="1"/>
</dbReference>
<dbReference type="GO" id="GO:0046872">
    <property type="term" value="F:metal ion binding"/>
    <property type="evidence" value="ECO:0007669"/>
    <property type="project" value="UniProtKB-KW"/>
</dbReference>
<keyword evidence="6" id="KW-1185">Reference proteome</keyword>
<keyword evidence="3" id="KW-0479">Metal-binding</keyword>
<dbReference type="InterPro" id="IPR042086">
    <property type="entry name" value="MeTrfase_capping"/>
</dbReference>
<accession>A0AAE1N6D5</accession>